<evidence type="ECO:0000256" key="4">
    <source>
        <dbReference type="ARBA" id="ARBA00023033"/>
    </source>
</evidence>
<dbReference type="PANTHER" id="PTHR42847">
    <property type="entry name" value="ALKANESULFONATE MONOOXYGENASE"/>
    <property type="match status" value="1"/>
</dbReference>
<dbReference type="GO" id="GO:0016491">
    <property type="term" value="F:oxidoreductase activity"/>
    <property type="evidence" value="ECO:0007669"/>
    <property type="project" value="UniProtKB-KW"/>
</dbReference>
<keyword evidence="1" id="KW-0285">Flavoprotein</keyword>
<keyword evidence="7" id="KW-1185">Reference proteome</keyword>
<feature type="domain" description="Luciferase-like" evidence="5">
    <location>
        <begin position="20"/>
        <end position="314"/>
    </location>
</feature>
<dbReference type="Proteomes" id="UP001176468">
    <property type="component" value="Unassembled WGS sequence"/>
</dbReference>
<comment type="caution">
    <text evidence="6">The sequence shown here is derived from an EMBL/GenBank/DDBJ whole genome shotgun (WGS) entry which is preliminary data.</text>
</comment>
<evidence type="ECO:0000259" key="5">
    <source>
        <dbReference type="Pfam" id="PF00296"/>
    </source>
</evidence>
<dbReference type="CDD" id="cd01094">
    <property type="entry name" value="Alkanesulfonate_monoxygenase"/>
    <property type="match status" value="1"/>
</dbReference>
<dbReference type="EC" id="1.-.-.-" evidence="6"/>
<dbReference type="Gene3D" id="3.20.20.30">
    <property type="entry name" value="Luciferase-like domain"/>
    <property type="match status" value="1"/>
</dbReference>
<dbReference type="EMBL" id="JAUQSZ010000012">
    <property type="protein sequence ID" value="MDO7843896.1"/>
    <property type="molecule type" value="Genomic_DNA"/>
</dbReference>
<organism evidence="6 7">
    <name type="scientific">Sphingomonas immobilis</name>
    <dbReference type="NCBI Taxonomy" id="3063997"/>
    <lineage>
        <taxon>Bacteria</taxon>
        <taxon>Pseudomonadati</taxon>
        <taxon>Pseudomonadota</taxon>
        <taxon>Alphaproteobacteria</taxon>
        <taxon>Sphingomonadales</taxon>
        <taxon>Sphingomonadaceae</taxon>
        <taxon>Sphingomonas</taxon>
    </lineage>
</organism>
<keyword evidence="4" id="KW-0503">Monooxygenase</keyword>
<evidence type="ECO:0000313" key="6">
    <source>
        <dbReference type="EMBL" id="MDO7843896.1"/>
    </source>
</evidence>
<name>A0ABT9A228_9SPHN</name>
<dbReference type="Pfam" id="PF00296">
    <property type="entry name" value="Bac_luciferase"/>
    <property type="match status" value="1"/>
</dbReference>
<evidence type="ECO:0000256" key="2">
    <source>
        <dbReference type="ARBA" id="ARBA00022643"/>
    </source>
</evidence>
<evidence type="ECO:0000313" key="7">
    <source>
        <dbReference type="Proteomes" id="UP001176468"/>
    </source>
</evidence>
<dbReference type="RefSeq" id="WP_304562353.1">
    <property type="nucleotide sequence ID" value="NZ_JAUQSZ010000012.1"/>
</dbReference>
<protein>
    <submittedName>
        <fullName evidence="6">LLM class flavin-dependent oxidoreductase</fullName>
        <ecNumber evidence="6">1.-.-.-</ecNumber>
    </submittedName>
</protein>
<sequence length="338" mass="37680">MRYGFWMPVFGGWLRNVPDEAMDASWDYAKRLTLRAEQLGYDLTLIAELNLNDIKGVEQPALDAWSTAAALAAVTEKLELMVAVRPNFHHPALFAKAAANIDRISGGRLALNVVSSWWADEAKQYGLQFDQHDDRYARTAEWLTVVDGLWTEERFSFAGQFYQTEDAICAPKPAKRPTVYAGGESEKAKAMIARQCDAYVMHGDPVDAIAPKIADMAARRAAAGGTPMRYGMAAYAIVRDSEAEAKRELERITTVSELPAGYANFDQWLSGTQLERELKIQEYSVSNRGLRPNFVGTPEQLRERIAEYEAAGLDLLLLQMSPQAEEMERFAVQVMGTA</sequence>
<dbReference type="InterPro" id="IPR036661">
    <property type="entry name" value="Luciferase-like_sf"/>
</dbReference>
<dbReference type="SUPFAM" id="SSF51679">
    <property type="entry name" value="Bacterial luciferase-like"/>
    <property type="match status" value="1"/>
</dbReference>
<gene>
    <name evidence="6" type="ORF">Q5H94_16300</name>
</gene>
<reference evidence="6" key="1">
    <citation type="submission" date="2023-07" db="EMBL/GenBank/DDBJ databases">
        <authorList>
            <person name="Kim M.K."/>
        </authorList>
    </citation>
    <scope>NUCLEOTIDE SEQUENCE</scope>
    <source>
        <strain evidence="6">CA1-15</strain>
    </source>
</reference>
<keyword evidence="3 6" id="KW-0560">Oxidoreductase</keyword>
<keyword evidence="2" id="KW-0288">FMN</keyword>
<accession>A0ABT9A228</accession>
<proteinExistence type="predicted"/>
<dbReference type="PANTHER" id="PTHR42847:SF4">
    <property type="entry name" value="ALKANESULFONATE MONOOXYGENASE-RELATED"/>
    <property type="match status" value="1"/>
</dbReference>
<dbReference type="InterPro" id="IPR050172">
    <property type="entry name" value="SsuD_RutA_monooxygenase"/>
</dbReference>
<dbReference type="InterPro" id="IPR011251">
    <property type="entry name" value="Luciferase-like_dom"/>
</dbReference>
<evidence type="ECO:0000256" key="3">
    <source>
        <dbReference type="ARBA" id="ARBA00023002"/>
    </source>
</evidence>
<evidence type="ECO:0000256" key="1">
    <source>
        <dbReference type="ARBA" id="ARBA00022630"/>
    </source>
</evidence>